<reference evidence="2 3" key="2">
    <citation type="submission" date="2017-10" db="EMBL/GenBank/DDBJ databases">
        <title>Extensive intraspecific genome diversity in a model arbuscular mycorrhizal fungus.</title>
        <authorList>
            <person name="Chen E.C.H."/>
            <person name="Morin E."/>
            <person name="Baudet D."/>
            <person name="Noel J."/>
            <person name="Ndikumana S."/>
            <person name="Charron P."/>
            <person name="St-Onge C."/>
            <person name="Giorgi J."/>
            <person name="Grigoriev I.V."/>
            <person name="Roux C."/>
            <person name="Martin F.M."/>
            <person name="Corradi N."/>
        </authorList>
    </citation>
    <scope>NUCLEOTIDE SEQUENCE [LARGE SCALE GENOMIC DNA]</scope>
    <source>
        <strain evidence="2 3">C2</strain>
    </source>
</reference>
<accession>A0A2N1M0S7</accession>
<dbReference type="Proteomes" id="UP000233469">
    <property type="component" value="Unassembled WGS sequence"/>
</dbReference>
<name>A0A2N1M0S7_9GLOM</name>
<evidence type="ECO:0000256" key="1">
    <source>
        <dbReference type="SAM" id="MobiDB-lite"/>
    </source>
</evidence>
<feature type="region of interest" description="Disordered" evidence="1">
    <location>
        <begin position="100"/>
        <end position="162"/>
    </location>
</feature>
<reference evidence="2 3" key="1">
    <citation type="submission" date="2016-04" db="EMBL/GenBank/DDBJ databases">
        <title>Genome analyses suggest a sexual origin of heterokaryosis in a supposedly ancient asexual fungus.</title>
        <authorList>
            <person name="Ropars J."/>
            <person name="Sedzielewska K."/>
            <person name="Noel J."/>
            <person name="Charron P."/>
            <person name="Farinelli L."/>
            <person name="Marton T."/>
            <person name="Kruger M."/>
            <person name="Pelin A."/>
            <person name="Brachmann A."/>
            <person name="Corradi N."/>
        </authorList>
    </citation>
    <scope>NUCLEOTIDE SEQUENCE [LARGE SCALE GENOMIC DNA]</scope>
    <source>
        <strain evidence="2 3">C2</strain>
    </source>
</reference>
<proteinExistence type="predicted"/>
<dbReference type="AlphaFoldDB" id="A0A2N1M0S7"/>
<evidence type="ECO:0000313" key="3">
    <source>
        <dbReference type="Proteomes" id="UP000233469"/>
    </source>
</evidence>
<feature type="compositionally biased region" description="Low complexity" evidence="1">
    <location>
        <begin position="100"/>
        <end position="116"/>
    </location>
</feature>
<feature type="compositionally biased region" description="Polar residues" evidence="1">
    <location>
        <begin position="117"/>
        <end position="145"/>
    </location>
</feature>
<comment type="caution">
    <text evidence="2">The sequence shown here is derived from an EMBL/GenBank/DDBJ whole genome shotgun (WGS) entry which is preliminary data.</text>
</comment>
<gene>
    <name evidence="2" type="ORF">RhiirC2_802931</name>
</gene>
<sequence length="174" mass="20476">MKNAYIYVDEKNFLENASGAISTNFNRSSIYIYPSTVTSKTCNICGTCNHATNNCDDKNFTLDRNNRKIFTKRLIKRNDKKITIDDKYKTTYNHVIALNTNRTQNNKTNTQQQNTRPVQSRQQYRPPQLQNNYNPHTSYNASPNLQRQNTQRTQYNTNQNNKDLIERIKQLENQ</sequence>
<dbReference type="EMBL" id="LLXL01008098">
    <property type="protein sequence ID" value="PKK55252.1"/>
    <property type="molecule type" value="Genomic_DNA"/>
</dbReference>
<protein>
    <submittedName>
        <fullName evidence="2">Uncharacterized protein</fullName>
    </submittedName>
</protein>
<evidence type="ECO:0000313" key="2">
    <source>
        <dbReference type="EMBL" id="PKK55252.1"/>
    </source>
</evidence>
<organism evidence="2 3">
    <name type="scientific">Rhizophagus irregularis</name>
    <dbReference type="NCBI Taxonomy" id="588596"/>
    <lineage>
        <taxon>Eukaryota</taxon>
        <taxon>Fungi</taxon>
        <taxon>Fungi incertae sedis</taxon>
        <taxon>Mucoromycota</taxon>
        <taxon>Glomeromycotina</taxon>
        <taxon>Glomeromycetes</taxon>
        <taxon>Glomerales</taxon>
        <taxon>Glomeraceae</taxon>
        <taxon>Rhizophagus</taxon>
    </lineage>
</organism>
<feature type="compositionally biased region" description="Low complexity" evidence="1">
    <location>
        <begin position="146"/>
        <end position="161"/>
    </location>
</feature>
<feature type="non-terminal residue" evidence="2">
    <location>
        <position position="174"/>
    </location>
</feature>